<dbReference type="InterPro" id="IPR008979">
    <property type="entry name" value="Galactose-bd-like_sf"/>
</dbReference>
<dbReference type="InterPro" id="IPR006102">
    <property type="entry name" value="Ig-like_GH2"/>
</dbReference>
<dbReference type="RefSeq" id="WP_110502079.1">
    <property type="nucleotide sequence ID" value="NZ_QJVD01000019.1"/>
</dbReference>
<dbReference type="PANTHER" id="PTHR42732">
    <property type="entry name" value="BETA-GALACTOSIDASE"/>
    <property type="match status" value="1"/>
</dbReference>
<evidence type="ECO:0000259" key="4">
    <source>
        <dbReference type="Pfam" id="PF00703"/>
    </source>
</evidence>
<dbReference type="EMBL" id="QJVD01000019">
    <property type="protein sequence ID" value="PYI65978.1"/>
    <property type="molecule type" value="Genomic_DNA"/>
</dbReference>
<keyword evidence="3" id="KW-0326">Glycosidase</keyword>
<dbReference type="InterPro" id="IPR006103">
    <property type="entry name" value="Glyco_hydro_2_cat"/>
</dbReference>
<sequence length="632" mass="70941">MATALPKPEHPRPQLVRENWVNLNGMWEFEIDAGDSGLERGLRNRELSSEILVPFAPETKLSGVEHVDFMEAVWYRRTVTIPEKWIGQRAILHFGAVDHDTTVWVNDVEVARHRGGFTPFSADLHGVAEAGSEATIVVRARDSRHEMQARGKQATWYNNTHCQYTRTTGIWQTVWMEAVPEVHVRRLRMSPNLATSSLTVEVPLSQNRAGHVVQVVLGGEDGFELTALSAADLDLAPSVHLAIPADSLRPWSVEDPYLYDLDVNILDRDGAVVDHVQSYAAVRSVALDGKTVRINGRAVFQRLILDQGYWPDSLMTSPDDAALVKDIELSMSAGFNGARLHEKVFEERFLYHADRMGYLVWGEFGDWGVSGAGTVGHNQAPSSSFVAQWLEALQRDFNHPSIIGWCPLNETHQALHDRITVLDDVTHAMYLATKLADPTRPVIDASGYAHRVRQSDIYDSHSYEQNPEKFRLEQAGLADDRPYLNLSFQKETISIPYAGQPFFVSEFGGIWWNEEEAAQAAQNEAAAISYGDREDDLHSGVYEAGADLAESWGYGERVATVDQFHTRFKGLCDVLLDDPNMFGYCYTQLTDVFQEKNGLFNFDRSTKLDVERLRSVQARPAAIELLDASRIK</sequence>
<protein>
    <submittedName>
        <fullName evidence="7">Beta-galactosidase</fullName>
    </submittedName>
</protein>
<dbReference type="OrthoDB" id="9762066at2"/>
<dbReference type="SUPFAM" id="SSF49785">
    <property type="entry name" value="Galactose-binding domain-like"/>
    <property type="match status" value="1"/>
</dbReference>
<dbReference type="GO" id="GO:0005975">
    <property type="term" value="P:carbohydrate metabolic process"/>
    <property type="evidence" value="ECO:0007669"/>
    <property type="project" value="InterPro"/>
</dbReference>
<evidence type="ECO:0000313" key="8">
    <source>
        <dbReference type="Proteomes" id="UP000247832"/>
    </source>
</evidence>
<dbReference type="InterPro" id="IPR051913">
    <property type="entry name" value="GH2_Domain-Containing"/>
</dbReference>
<dbReference type="Gene3D" id="3.20.20.80">
    <property type="entry name" value="Glycosidases"/>
    <property type="match status" value="1"/>
</dbReference>
<proteinExistence type="inferred from homology"/>
<organism evidence="7 8">
    <name type="scientific">Arthrobacter livingstonensis</name>
    <dbReference type="NCBI Taxonomy" id="670078"/>
    <lineage>
        <taxon>Bacteria</taxon>
        <taxon>Bacillati</taxon>
        <taxon>Actinomycetota</taxon>
        <taxon>Actinomycetes</taxon>
        <taxon>Micrococcales</taxon>
        <taxon>Micrococcaceae</taxon>
        <taxon>Arthrobacter</taxon>
    </lineage>
</organism>
<dbReference type="InterPro" id="IPR036156">
    <property type="entry name" value="Beta-gal/glucu_dom_sf"/>
</dbReference>
<feature type="domain" description="Glycosyl hydrolases family 2 sugar binding" evidence="6">
    <location>
        <begin position="71"/>
        <end position="139"/>
    </location>
</feature>
<name>A0A2V5L4C0_9MICC</name>
<feature type="domain" description="Glycoside hydrolase family 2 immunoglobulin-like beta-sandwich" evidence="4">
    <location>
        <begin position="182"/>
        <end position="283"/>
    </location>
</feature>
<dbReference type="Gene3D" id="2.60.120.260">
    <property type="entry name" value="Galactose-binding domain-like"/>
    <property type="match status" value="1"/>
</dbReference>
<dbReference type="InterPro" id="IPR013783">
    <property type="entry name" value="Ig-like_fold"/>
</dbReference>
<keyword evidence="8" id="KW-1185">Reference proteome</keyword>
<dbReference type="Pfam" id="PF02837">
    <property type="entry name" value="Glyco_hydro_2_N"/>
    <property type="match status" value="1"/>
</dbReference>
<reference evidence="7 8" key="1">
    <citation type="submission" date="2018-05" db="EMBL/GenBank/DDBJ databases">
        <title>Genetic diversity of glacier-inhabiting Cryobacterium bacteria in China and description of Cryobacterium mengkeensis sp. nov. and Arthrobacter glacialis sp. nov.</title>
        <authorList>
            <person name="Liu Q."/>
            <person name="Xin Y.-H."/>
        </authorList>
    </citation>
    <scope>NUCLEOTIDE SEQUENCE [LARGE SCALE GENOMIC DNA]</scope>
    <source>
        <strain evidence="7 8">LI2</strain>
    </source>
</reference>
<keyword evidence="2" id="KW-0378">Hydrolase</keyword>
<dbReference type="SUPFAM" id="SSF51445">
    <property type="entry name" value="(Trans)glycosidases"/>
    <property type="match status" value="1"/>
</dbReference>
<dbReference type="GO" id="GO:0004553">
    <property type="term" value="F:hydrolase activity, hydrolyzing O-glycosyl compounds"/>
    <property type="evidence" value="ECO:0007669"/>
    <property type="project" value="InterPro"/>
</dbReference>
<evidence type="ECO:0000313" key="7">
    <source>
        <dbReference type="EMBL" id="PYI65978.1"/>
    </source>
</evidence>
<comment type="caution">
    <text evidence="7">The sequence shown here is derived from an EMBL/GenBank/DDBJ whole genome shotgun (WGS) entry which is preliminary data.</text>
</comment>
<dbReference type="InterPro" id="IPR017853">
    <property type="entry name" value="GH"/>
</dbReference>
<dbReference type="AlphaFoldDB" id="A0A2V5L4C0"/>
<dbReference type="Gene3D" id="2.60.40.10">
    <property type="entry name" value="Immunoglobulins"/>
    <property type="match status" value="1"/>
</dbReference>
<feature type="domain" description="Glycoside hydrolase family 2 catalytic" evidence="5">
    <location>
        <begin position="321"/>
        <end position="469"/>
    </location>
</feature>
<evidence type="ECO:0000259" key="5">
    <source>
        <dbReference type="Pfam" id="PF02836"/>
    </source>
</evidence>
<evidence type="ECO:0000256" key="1">
    <source>
        <dbReference type="ARBA" id="ARBA00007401"/>
    </source>
</evidence>
<accession>A0A2V5L4C0</accession>
<evidence type="ECO:0000256" key="2">
    <source>
        <dbReference type="ARBA" id="ARBA00022801"/>
    </source>
</evidence>
<dbReference type="PANTHER" id="PTHR42732:SF3">
    <property type="entry name" value="HYDROLASE"/>
    <property type="match status" value="1"/>
</dbReference>
<dbReference type="Pfam" id="PF00703">
    <property type="entry name" value="Glyco_hydro_2"/>
    <property type="match status" value="1"/>
</dbReference>
<evidence type="ECO:0000256" key="3">
    <source>
        <dbReference type="ARBA" id="ARBA00023295"/>
    </source>
</evidence>
<evidence type="ECO:0000259" key="6">
    <source>
        <dbReference type="Pfam" id="PF02837"/>
    </source>
</evidence>
<dbReference type="Pfam" id="PF02836">
    <property type="entry name" value="Glyco_hydro_2_C"/>
    <property type="match status" value="1"/>
</dbReference>
<gene>
    <name evidence="7" type="ORF">CVV68_16260</name>
</gene>
<dbReference type="InterPro" id="IPR006104">
    <property type="entry name" value="Glyco_hydro_2_N"/>
</dbReference>
<comment type="similarity">
    <text evidence="1">Belongs to the glycosyl hydrolase 2 family.</text>
</comment>
<dbReference type="Proteomes" id="UP000247832">
    <property type="component" value="Unassembled WGS sequence"/>
</dbReference>
<dbReference type="SUPFAM" id="SSF49303">
    <property type="entry name" value="beta-Galactosidase/glucuronidase domain"/>
    <property type="match status" value="1"/>
</dbReference>